<keyword evidence="2 6" id="KW-0812">Transmembrane</keyword>
<comment type="caution">
    <text evidence="7">The sequence shown here is derived from an EMBL/GenBank/DDBJ whole genome shotgun (WGS) entry which is preliminary data.</text>
</comment>
<comment type="subcellular location">
    <subcellularLocation>
        <location evidence="1">Membrane</location>
        <topology evidence="1">Multi-pass membrane protein</topology>
    </subcellularLocation>
</comment>
<feature type="transmembrane region" description="Helical" evidence="6">
    <location>
        <begin position="125"/>
        <end position="141"/>
    </location>
</feature>
<dbReference type="Pfam" id="PF03006">
    <property type="entry name" value="HlyIII"/>
    <property type="match status" value="1"/>
</dbReference>
<dbReference type="GO" id="GO:0016020">
    <property type="term" value="C:membrane"/>
    <property type="evidence" value="ECO:0007669"/>
    <property type="project" value="UniProtKB-SubCell"/>
</dbReference>
<gene>
    <name evidence="7" type="ORF">HYH02_010330</name>
</gene>
<keyword evidence="5" id="KW-0479">Metal-binding</keyword>
<evidence type="ECO:0000256" key="4">
    <source>
        <dbReference type="ARBA" id="ARBA00023136"/>
    </source>
</evidence>
<accession>A0A835TB69</accession>
<dbReference type="OrthoDB" id="530204at2759"/>
<dbReference type="GO" id="GO:0009744">
    <property type="term" value="P:response to sucrose"/>
    <property type="evidence" value="ECO:0007669"/>
    <property type="project" value="UniProtKB-ARBA"/>
</dbReference>
<protein>
    <submittedName>
        <fullName evidence="7">Uncharacterized protein</fullName>
    </submittedName>
</protein>
<evidence type="ECO:0000256" key="5">
    <source>
        <dbReference type="PIRSR" id="PIRSR604254-1"/>
    </source>
</evidence>
<evidence type="ECO:0000313" key="7">
    <source>
        <dbReference type="EMBL" id="KAG2440447.1"/>
    </source>
</evidence>
<keyword evidence="4 6" id="KW-0472">Membrane</keyword>
<keyword evidence="3 6" id="KW-1133">Transmembrane helix</keyword>
<feature type="binding site" evidence="5">
    <location>
        <position position="88"/>
    </location>
    <ligand>
        <name>Zn(2+)</name>
        <dbReference type="ChEBI" id="CHEBI:29105"/>
    </ligand>
</feature>
<dbReference type="AlphaFoldDB" id="A0A835TB69"/>
<evidence type="ECO:0000256" key="3">
    <source>
        <dbReference type="ARBA" id="ARBA00022989"/>
    </source>
</evidence>
<dbReference type="Proteomes" id="UP000613740">
    <property type="component" value="Unassembled WGS sequence"/>
</dbReference>
<dbReference type="InterPro" id="IPR004254">
    <property type="entry name" value="AdipoR/HlyIII-related"/>
</dbReference>
<feature type="transmembrane region" description="Helical" evidence="6">
    <location>
        <begin position="148"/>
        <end position="163"/>
    </location>
</feature>
<dbReference type="GO" id="GO:0046872">
    <property type="term" value="F:metal ion binding"/>
    <property type="evidence" value="ECO:0007669"/>
    <property type="project" value="UniProtKB-KW"/>
</dbReference>
<evidence type="ECO:0000256" key="1">
    <source>
        <dbReference type="ARBA" id="ARBA00004141"/>
    </source>
</evidence>
<reference evidence="7" key="1">
    <citation type="journal article" date="2020" name="bioRxiv">
        <title>Comparative genomics of Chlamydomonas.</title>
        <authorList>
            <person name="Craig R.J."/>
            <person name="Hasan A.R."/>
            <person name="Ness R.W."/>
            <person name="Keightley P.D."/>
        </authorList>
    </citation>
    <scope>NUCLEOTIDE SEQUENCE</scope>
    <source>
        <strain evidence="7">CCAP 11/173</strain>
    </source>
</reference>
<evidence type="ECO:0000313" key="8">
    <source>
        <dbReference type="Proteomes" id="UP000613740"/>
    </source>
</evidence>
<feature type="transmembrane region" description="Helical" evidence="6">
    <location>
        <begin position="200"/>
        <end position="217"/>
    </location>
</feature>
<keyword evidence="5" id="KW-0862">Zinc</keyword>
<name>A0A835TB69_9CHLO</name>
<proteinExistence type="predicted"/>
<feature type="transmembrane region" description="Helical" evidence="6">
    <location>
        <begin position="42"/>
        <end position="63"/>
    </location>
</feature>
<dbReference type="EMBL" id="JAEHOD010000038">
    <property type="protein sequence ID" value="KAG2440447.1"/>
    <property type="molecule type" value="Genomic_DNA"/>
</dbReference>
<keyword evidence="8" id="KW-1185">Reference proteome</keyword>
<evidence type="ECO:0000256" key="6">
    <source>
        <dbReference type="SAM" id="Phobius"/>
    </source>
</evidence>
<evidence type="ECO:0000256" key="2">
    <source>
        <dbReference type="ARBA" id="ARBA00022692"/>
    </source>
</evidence>
<organism evidence="7 8">
    <name type="scientific">Chlamydomonas schloesseri</name>
    <dbReference type="NCBI Taxonomy" id="2026947"/>
    <lineage>
        <taxon>Eukaryota</taxon>
        <taxon>Viridiplantae</taxon>
        <taxon>Chlorophyta</taxon>
        <taxon>core chlorophytes</taxon>
        <taxon>Chlorophyceae</taxon>
        <taxon>CS clade</taxon>
        <taxon>Chlamydomonadales</taxon>
        <taxon>Chlamydomonadaceae</taxon>
        <taxon>Chlamydomonas</taxon>
    </lineage>
</organism>
<sequence>MTVSYSHGPPYKFRPQGAPAGAWPHTPWWLCTFYDPYERINVWSHGLPALAFIVLGALAKAGVVPGDNALAVFCFCAAMTHGSSALTHVWPDDHLLEKIDHLCIPFLIIGVPLTAVMALRPQGPYHVLTAVAVAAAGAAFLRPLHRTLAFIASGAVLFGYYFWIVDWNIVAQVVLQVAGGYFFVRNGGHSRPPGLQDHHFLHYCVTAASVLHVVYILKAVGALGGAAADGAAATMGAAVGRHKQARSD</sequence>
<feature type="transmembrane region" description="Helical" evidence="6">
    <location>
        <begin position="69"/>
        <end position="90"/>
    </location>
</feature>